<organism evidence="1">
    <name type="scientific">viral metagenome</name>
    <dbReference type="NCBI Taxonomy" id="1070528"/>
    <lineage>
        <taxon>unclassified sequences</taxon>
        <taxon>metagenomes</taxon>
        <taxon>organismal metagenomes</taxon>
    </lineage>
</organism>
<sequence>MQMYSNYISTLKNNELTSCSYNKWTLKEDLQLIKEIDEKKTYKEIALIHKRTLGAIRSRVISSIIYFRYNQGDTNIDDLSREYNIEKIAIEKYIEKMNVMNNEETNCTYTKWKPEEDAKLIQEIAEKKTYEYIALEHKRTLIAIKCRTVSHIIYPEYKNGNRDIDNLSNKYNIEREMIDSYIEKNNKYDTILSLLESNIISIEKKLDSVMKIIQK</sequence>
<dbReference type="AlphaFoldDB" id="A0A6C0LE46"/>
<evidence type="ECO:0000313" key="1">
    <source>
        <dbReference type="EMBL" id="QHU27512.1"/>
    </source>
</evidence>
<name>A0A6C0LE46_9ZZZZ</name>
<reference evidence="1" key="1">
    <citation type="journal article" date="2020" name="Nature">
        <title>Giant virus diversity and host interactions through global metagenomics.</title>
        <authorList>
            <person name="Schulz F."/>
            <person name="Roux S."/>
            <person name="Paez-Espino D."/>
            <person name="Jungbluth S."/>
            <person name="Walsh D.A."/>
            <person name="Denef V.J."/>
            <person name="McMahon K.D."/>
            <person name="Konstantinidis K.T."/>
            <person name="Eloe-Fadrosh E.A."/>
            <person name="Kyrpides N.C."/>
            <person name="Woyke T."/>
        </authorList>
    </citation>
    <scope>NUCLEOTIDE SEQUENCE</scope>
    <source>
        <strain evidence="1">GVMAG-M-3300027769-26</strain>
    </source>
</reference>
<accession>A0A6C0LE46</accession>
<dbReference type="EMBL" id="MN740459">
    <property type="protein sequence ID" value="QHU27512.1"/>
    <property type="molecule type" value="Genomic_DNA"/>
</dbReference>
<proteinExistence type="predicted"/>
<protein>
    <submittedName>
        <fullName evidence="1">Uncharacterized protein</fullName>
    </submittedName>
</protein>